<protein>
    <submittedName>
        <fullName evidence="4">SDR family oxidoreductase</fullName>
    </submittedName>
</protein>
<evidence type="ECO:0000313" key="3">
    <source>
        <dbReference type="Proteomes" id="UP000095283"/>
    </source>
</evidence>
<dbReference type="AlphaFoldDB" id="A0A1I7XEN2"/>
<dbReference type="GO" id="GO:0005997">
    <property type="term" value="P:xylulose metabolic process"/>
    <property type="evidence" value="ECO:0007669"/>
    <property type="project" value="TreeGrafter"/>
</dbReference>
<evidence type="ECO:0000313" key="4">
    <source>
        <dbReference type="WBParaSite" id="Hba_16174"/>
    </source>
</evidence>
<reference evidence="4" key="1">
    <citation type="submission" date="2016-11" db="UniProtKB">
        <authorList>
            <consortium name="WormBaseParasite"/>
        </authorList>
    </citation>
    <scope>IDENTIFICATION</scope>
</reference>
<dbReference type="InterPro" id="IPR051737">
    <property type="entry name" value="L-xylulose/Carbonyl_redctase"/>
</dbReference>
<dbReference type="SUPFAM" id="SSF51735">
    <property type="entry name" value="NAD(P)-binding Rossmann-fold domains"/>
    <property type="match status" value="1"/>
</dbReference>
<evidence type="ECO:0000256" key="2">
    <source>
        <dbReference type="ARBA" id="ARBA00022857"/>
    </source>
</evidence>
<dbReference type="InterPro" id="IPR002347">
    <property type="entry name" value="SDR_fam"/>
</dbReference>
<keyword evidence="3" id="KW-1185">Reference proteome</keyword>
<dbReference type="Proteomes" id="UP000095283">
    <property type="component" value="Unplaced"/>
</dbReference>
<dbReference type="WBParaSite" id="Hba_16174">
    <property type="protein sequence ID" value="Hba_16174"/>
    <property type="gene ID" value="Hba_16174"/>
</dbReference>
<proteinExistence type="inferred from homology"/>
<name>A0A1I7XEN2_HETBA</name>
<dbReference type="GO" id="GO:0050038">
    <property type="term" value="F:L-xylulose reductase (NADPH) activity"/>
    <property type="evidence" value="ECO:0007669"/>
    <property type="project" value="TreeGrafter"/>
</dbReference>
<sequence>MKTVIYHNRFATEVDDVINSVMFLLSDVSAMTTGSTLAVDGGFTNITRVNRLTALMD</sequence>
<dbReference type="PANTHER" id="PTHR44252:SF3">
    <property type="entry name" value="D-ERYTHRULOSE REDUCTASE-RELATED"/>
    <property type="match status" value="1"/>
</dbReference>
<dbReference type="GO" id="GO:0006006">
    <property type="term" value="P:glucose metabolic process"/>
    <property type="evidence" value="ECO:0007669"/>
    <property type="project" value="TreeGrafter"/>
</dbReference>
<dbReference type="GO" id="GO:0004090">
    <property type="term" value="F:carbonyl reductase (NADPH) activity"/>
    <property type="evidence" value="ECO:0007669"/>
    <property type="project" value="TreeGrafter"/>
</dbReference>
<evidence type="ECO:0000256" key="1">
    <source>
        <dbReference type="ARBA" id="ARBA00006484"/>
    </source>
</evidence>
<comment type="similarity">
    <text evidence="1">Belongs to the short-chain dehydrogenases/reductases (SDR) family.</text>
</comment>
<organism evidence="3 4">
    <name type="scientific">Heterorhabditis bacteriophora</name>
    <name type="common">Entomopathogenic nematode worm</name>
    <dbReference type="NCBI Taxonomy" id="37862"/>
    <lineage>
        <taxon>Eukaryota</taxon>
        <taxon>Metazoa</taxon>
        <taxon>Ecdysozoa</taxon>
        <taxon>Nematoda</taxon>
        <taxon>Chromadorea</taxon>
        <taxon>Rhabditida</taxon>
        <taxon>Rhabditina</taxon>
        <taxon>Rhabditomorpha</taxon>
        <taxon>Strongyloidea</taxon>
        <taxon>Heterorhabditidae</taxon>
        <taxon>Heterorhabditis</taxon>
    </lineage>
</organism>
<dbReference type="PANTHER" id="PTHR44252">
    <property type="entry name" value="D-ERYTHRULOSE REDUCTASE"/>
    <property type="match status" value="1"/>
</dbReference>
<dbReference type="Pfam" id="PF13561">
    <property type="entry name" value="adh_short_C2"/>
    <property type="match status" value="1"/>
</dbReference>
<accession>A0A1I7XEN2</accession>
<dbReference type="Gene3D" id="3.40.50.720">
    <property type="entry name" value="NAD(P)-binding Rossmann-like Domain"/>
    <property type="match status" value="1"/>
</dbReference>
<keyword evidence="2" id="KW-0521">NADP</keyword>
<dbReference type="InterPro" id="IPR036291">
    <property type="entry name" value="NAD(P)-bd_dom_sf"/>
</dbReference>